<keyword evidence="1" id="KW-0812">Transmembrane</keyword>
<accession>A0A9D2N4K4</accession>
<feature type="transmembrane region" description="Helical" evidence="1">
    <location>
        <begin position="124"/>
        <end position="153"/>
    </location>
</feature>
<proteinExistence type="predicted"/>
<feature type="transmembrane region" description="Helical" evidence="1">
    <location>
        <begin position="93"/>
        <end position="112"/>
    </location>
</feature>
<reference evidence="2" key="1">
    <citation type="journal article" date="2021" name="PeerJ">
        <title>Extensive microbial diversity within the chicken gut microbiome revealed by metagenomics and culture.</title>
        <authorList>
            <person name="Gilroy R."/>
            <person name="Ravi A."/>
            <person name="Getino M."/>
            <person name="Pursley I."/>
            <person name="Horton D.L."/>
            <person name="Alikhan N.F."/>
            <person name="Baker D."/>
            <person name="Gharbi K."/>
            <person name="Hall N."/>
            <person name="Watson M."/>
            <person name="Adriaenssens E.M."/>
            <person name="Foster-Nyarko E."/>
            <person name="Jarju S."/>
            <person name="Secka A."/>
            <person name="Antonio M."/>
            <person name="Oren A."/>
            <person name="Chaudhuri R.R."/>
            <person name="La Ragione R."/>
            <person name="Hildebrand F."/>
            <person name="Pallen M.J."/>
        </authorList>
    </citation>
    <scope>NUCLEOTIDE SEQUENCE</scope>
    <source>
        <strain evidence="2">ChiSxjej6B18-287</strain>
    </source>
</reference>
<evidence type="ECO:0000256" key="1">
    <source>
        <dbReference type="SAM" id="Phobius"/>
    </source>
</evidence>
<dbReference type="Proteomes" id="UP000823893">
    <property type="component" value="Unassembled WGS sequence"/>
</dbReference>
<sequence length="218" mass="25517">MNQRWSIQCLDSFQLKCIAIVSMALDHTGAVLYPSQIWLRCLGRIAFPIFCFLIVEGFFHTHDVRRYMGRLGVFALISEIPYDLAFRGVPLEYAHQNVFFTLLIGIGMMVLLERNREWPVKAVILLLAMWLAVLIRSDYNFRGVLLIFVFYIFHESRWLAVTAGGFWNFLYQGVIQKYGVLSVLPLALYNGERGRKMKYFFYIFYPAHLLLLYGISRF</sequence>
<evidence type="ECO:0000313" key="3">
    <source>
        <dbReference type="Proteomes" id="UP000823893"/>
    </source>
</evidence>
<dbReference type="EMBL" id="DWWV01000011">
    <property type="protein sequence ID" value="HJC09318.1"/>
    <property type="molecule type" value="Genomic_DNA"/>
</dbReference>
<reference evidence="2" key="2">
    <citation type="submission" date="2021-04" db="EMBL/GenBank/DDBJ databases">
        <authorList>
            <person name="Gilroy R."/>
        </authorList>
    </citation>
    <scope>NUCLEOTIDE SEQUENCE</scope>
    <source>
        <strain evidence="2">ChiSxjej6B18-287</strain>
    </source>
</reference>
<keyword evidence="1" id="KW-1133">Transmembrane helix</keyword>
<dbReference type="AlphaFoldDB" id="A0A9D2N4K4"/>
<organism evidence="2 3">
    <name type="scientific">Candidatus Blautia merdigallinarum</name>
    <dbReference type="NCBI Taxonomy" id="2838495"/>
    <lineage>
        <taxon>Bacteria</taxon>
        <taxon>Bacillati</taxon>
        <taxon>Bacillota</taxon>
        <taxon>Clostridia</taxon>
        <taxon>Lachnospirales</taxon>
        <taxon>Lachnospiraceae</taxon>
        <taxon>Blautia</taxon>
    </lineage>
</organism>
<dbReference type="Pfam" id="PF05857">
    <property type="entry name" value="TraX"/>
    <property type="match status" value="1"/>
</dbReference>
<comment type="caution">
    <text evidence="2">The sequence shown here is derived from an EMBL/GenBank/DDBJ whole genome shotgun (WGS) entry which is preliminary data.</text>
</comment>
<dbReference type="InterPro" id="IPR008875">
    <property type="entry name" value="TraX"/>
</dbReference>
<keyword evidence="1" id="KW-0472">Membrane</keyword>
<feature type="transmembrane region" description="Helical" evidence="1">
    <location>
        <begin position="199"/>
        <end position="216"/>
    </location>
</feature>
<name>A0A9D2N4K4_9FIRM</name>
<evidence type="ECO:0000313" key="2">
    <source>
        <dbReference type="EMBL" id="HJC09318.1"/>
    </source>
</evidence>
<gene>
    <name evidence="2" type="ORF">H9935_00655</name>
</gene>
<feature type="transmembrane region" description="Helical" evidence="1">
    <location>
        <begin position="37"/>
        <end position="55"/>
    </location>
</feature>
<protein>
    <submittedName>
        <fullName evidence="2">Conjugal transfer protein TraX</fullName>
    </submittedName>
</protein>